<keyword evidence="6" id="KW-1015">Disulfide bond</keyword>
<dbReference type="InParanoid" id="A0A6J2RTD6"/>
<dbReference type="GeneID" id="115024864"/>
<evidence type="ECO:0000256" key="7">
    <source>
        <dbReference type="ARBA" id="ARBA00023180"/>
    </source>
</evidence>
<feature type="compositionally biased region" description="Basic and acidic residues" evidence="8">
    <location>
        <begin position="33"/>
        <end position="66"/>
    </location>
</feature>
<evidence type="ECO:0000256" key="1">
    <source>
        <dbReference type="ARBA" id="ARBA00004236"/>
    </source>
</evidence>
<dbReference type="InterPro" id="IPR001007">
    <property type="entry name" value="VWF_dom"/>
</dbReference>
<dbReference type="SUPFAM" id="SSF57567">
    <property type="entry name" value="Serine protease inhibitors"/>
    <property type="match status" value="4"/>
</dbReference>
<dbReference type="InterPro" id="IPR014853">
    <property type="entry name" value="VWF/SSPO/ZAN-like_Cys-rich_dom"/>
</dbReference>
<proteinExistence type="predicted"/>
<dbReference type="PANTHER" id="PTHR46160">
    <property type="entry name" value="ALPHA-TECTORIN-RELATED"/>
    <property type="match status" value="1"/>
</dbReference>
<gene>
    <name evidence="12" type="primary">LOC115024864</name>
</gene>
<dbReference type="OrthoDB" id="3438930at2759"/>
<evidence type="ECO:0000259" key="9">
    <source>
        <dbReference type="PROSITE" id="PS51220"/>
    </source>
</evidence>
<dbReference type="Gene3D" id="2.10.25.10">
    <property type="entry name" value="Laminin"/>
    <property type="match status" value="4"/>
</dbReference>
<evidence type="ECO:0000259" key="10">
    <source>
        <dbReference type="PROSITE" id="PS51233"/>
    </source>
</evidence>
<feature type="compositionally biased region" description="Basic and acidic residues" evidence="8">
    <location>
        <begin position="85"/>
        <end position="166"/>
    </location>
</feature>
<dbReference type="GO" id="GO:0005886">
    <property type="term" value="C:plasma membrane"/>
    <property type="evidence" value="ECO:0007669"/>
    <property type="project" value="UniProtKB-SubCell"/>
</dbReference>
<dbReference type="PROSITE" id="PS51220">
    <property type="entry name" value="NIDO"/>
    <property type="match status" value="1"/>
</dbReference>
<keyword evidence="5" id="KW-0472">Membrane</keyword>
<feature type="domain" description="VWFD" evidence="10">
    <location>
        <begin position="1921"/>
        <end position="2079"/>
    </location>
</feature>
<dbReference type="InterPro" id="IPR052749">
    <property type="entry name" value="Alpha-tectorin"/>
</dbReference>
<feature type="domain" description="NIDO" evidence="9">
    <location>
        <begin position="245"/>
        <end position="386"/>
    </location>
</feature>
<evidence type="ECO:0000256" key="4">
    <source>
        <dbReference type="ARBA" id="ARBA00022737"/>
    </source>
</evidence>
<evidence type="ECO:0000313" key="11">
    <source>
        <dbReference type="Proteomes" id="UP000504630"/>
    </source>
</evidence>
<evidence type="ECO:0000256" key="3">
    <source>
        <dbReference type="ARBA" id="ARBA00022729"/>
    </source>
</evidence>
<dbReference type="InterPro" id="IPR025615">
    <property type="entry name" value="TILa_dom"/>
</dbReference>
<dbReference type="GO" id="GO:0007160">
    <property type="term" value="P:cell-matrix adhesion"/>
    <property type="evidence" value="ECO:0007669"/>
    <property type="project" value="InterPro"/>
</dbReference>
<evidence type="ECO:0000313" key="12">
    <source>
        <dbReference type="RefSeq" id="XP_029312585.1"/>
    </source>
</evidence>
<reference evidence="12" key="1">
    <citation type="submission" date="2025-08" db="UniProtKB">
        <authorList>
            <consortium name="RefSeq"/>
        </authorList>
    </citation>
    <scope>IDENTIFICATION</scope>
</reference>
<dbReference type="KEGG" id="cgob:115024864"/>
<feature type="domain" description="VWFD" evidence="10">
    <location>
        <begin position="448"/>
        <end position="627"/>
    </location>
</feature>
<keyword evidence="11" id="KW-1185">Reference proteome</keyword>
<keyword evidence="4" id="KW-0677">Repeat</keyword>
<comment type="subcellular location">
    <subcellularLocation>
        <location evidence="1">Cell membrane</location>
    </subcellularLocation>
</comment>
<dbReference type="Pfam" id="PF06119">
    <property type="entry name" value="NIDO"/>
    <property type="match status" value="1"/>
</dbReference>
<feature type="compositionally biased region" description="Polar residues" evidence="8">
    <location>
        <begin position="21"/>
        <end position="32"/>
    </location>
</feature>
<keyword evidence="7" id="KW-0325">Glycoprotein</keyword>
<evidence type="ECO:0000256" key="8">
    <source>
        <dbReference type="SAM" id="MobiDB-lite"/>
    </source>
</evidence>
<dbReference type="Pfam" id="PF08742">
    <property type="entry name" value="C8"/>
    <property type="match status" value="4"/>
</dbReference>
<accession>A0A6J2RTD6</accession>
<dbReference type="SMART" id="SM00216">
    <property type="entry name" value="VWD"/>
    <property type="match status" value="5"/>
</dbReference>
<keyword evidence="3" id="KW-0732">Signal</keyword>
<evidence type="ECO:0000256" key="6">
    <source>
        <dbReference type="ARBA" id="ARBA00023157"/>
    </source>
</evidence>
<feature type="domain" description="VWFD" evidence="10">
    <location>
        <begin position="1217"/>
        <end position="1396"/>
    </location>
</feature>
<dbReference type="SMART" id="SM00215">
    <property type="entry name" value="VWC_out"/>
    <property type="match status" value="3"/>
</dbReference>
<dbReference type="CDD" id="cd19941">
    <property type="entry name" value="TIL"/>
    <property type="match status" value="4"/>
</dbReference>
<feature type="domain" description="VWFD" evidence="10">
    <location>
        <begin position="1545"/>
        <end position="1724"/>
    </location>
</feature>
<feature type="domain" description="VWFD" evidence="10">
    <location>
        <begin position="836"/>
        <end position="1014"/>
    </location>
</feature>
<dbReference type="InterPro" id="IPR001846">
    <property type="entry name" value="VWF_type-D"/>
</dbReference>
<name>A0A6J2RTD6_COTGO</name>
<dbReference type="Pfam" id="PF12714">
    <property type="entry name" value="TILa"/>
    <property type="match status" value="3"/>
</dbReference>
<dbReference type="InterPro" id="IPR036084">
    <property type="entry name" value="Ser_inhib-like_sf"/>
</dbReference>
<dbReference type="PANTHER" id="PTHR46160:SF9">
    <property type="entry name" value="PROTEIN PRY2-RELATED"/>
    <property type="match status" value="1"/>
</dbReference>
<organism evidence="11 12">
    <name type="scientific">Cottoperca gobio</name>
    <name type="common">Frogmouth</name>
    <name type="synonym">Aphritis gobio</name>
    <dbReference type="NCBI Taxonomy" id="56716"/>
    <lineage>
        <taxon>Eukaryota</taxon>
        <taxon>Metazoa</taxon>
        <taxon>Chordata</taxon>
        <taxon>Craniata</taxon>
        <taxon>Vertebrata</taxon>
        <taxon>Euteleostomi</taxon>
        <taxon>Actinopterygii</taxon>
        <taxon>Neopterygii</taxon>
        <taxon>Teleostei</taxon>
        <taxon>Neoteleostei</taxon>
        <taxon>Acanthomorphata</taxon>
        <taxon>Eupercaria</taxon>
        <taxon>Perciformes</taxon>
        <taxon>Notothenioidei</taxon>
        <taxon>Bovichtidae</taxon>
        <taxon>Cottoperca</taxon>
    </lineage>
</organism>
<dbReference type="FunFam" id="2.10.25.10:FF:000055">
    <property type="entry name" value="alpha-tectorin isoform X1"/>
    <property type="match status" value="1"/>
</dbReference>
<feature type="compositionally biased region" description="Low complexity" evidence="8">
    <location>
        <begin position="182"/>
        <end position="194"/>
    </location>
</feature>
<sequence length="2079" mass="229344">MVTLNGHRDVMREMNREGSRQVPQVPQEMTQRGSREVTRQVPREVTRKVSREVTRKGSREVTREMTRQGPQEMTRKGSRKVTRKGSREVTREMTRKGSQEVTRKGSREVTRKGSQEVTRKGSREVTRKGSREVTREMTRKGSQEVTRKGSREVTRKGSREVTREMTRQPIRKPTRPLYPIAGTTSFGSDDGSSSQIPLQRPFVYFGRSYNQIYVNHNGHLTFNAPWSRFTPQRFPLHGSRDIIAPFWTHLDNRRNGRIYYNQYTRGSVLQQATRDINGYFPELNFNANWVFVATWYKLAYFPNTGTQTTVQAVLISGGRYSFVLMNYGRIAVTTRRVQAGFDTIDSKHHFIIPGSFSNTATGSNSNFRLNSNVNEPGRWAFRTDHGSRGCTFNGQPVQLGDSFWSDTTCAQKCTCTSVGLQCHSQPCSFSQICRPTAFQFSCQTVQRGTCTIRGDPHYYTFDNSVFHFQGTCTYVLSEQCGRGLPYYRVEGKNEHRGSTRVSWTRLVKVHVYNETIELVKGHRGEAKVNGVFAATPISLSNGTVQVYESGFSVIITTDFGLEVSYDTYHYVRISVPYTYQNATCGLCGNFNNNPRDDFRTPQGEVVSSDVVFANSWQASGYDEPGCESQCGGLDCAACTADHRVLYSNTAHCGILQSSSGPFAACHEQLPPQTFVESCVFDLCVGGGYQPILCQALNVYASQCQLNGVQLPSWRRQDLCEIICPANSHFESQGTGCPATCVHPNSTYNCPLPAQDSCICNSGYILSAGLCVPHAECGCSFDGRYYRSGETVILDEDCGRRCSCSIGSMTCSSLGCGPHESCRVKEGERGCRPNSNATCWIRGPGSYQTFDGLTYQYPGACRLTLAKVMGLSNHPHFIVTIEKVPRGQQGFARVLKFEAEGRQISIEMTGSSKVQVDGQLIRLPFSSASNSIQIYHSSIQSIILRTSFGVTVQTVWPHFVRVTVPGVYNDLLGGLCGNYNTHPHDDFRTPNGVLVNSSQDFGDSWREGSLAAHCVESVAINSTTNYNSREHCGILDSPHGPFAQCWAMVDPRHHMDSCVEIIRASRDPASALCEVLRDYALMCQQKGVALEHWRKATDCEQNCPRNSHYEFCGSSCPSTCPSLTFPFACDTVCQEGCQCDDGFILNGNQCVPPTACGCNHQGRYWQGGEQFWEGDECQSLCTCDGTTGSVHCIPNSCGPQESCRVVDGEFGCHPNPHGTCSAKGDPHYRTFDRKAFDFQGTCRYVLATLCNATEGLHQFSVEAKNKQVRSLTVSSTAEVFVNVWGYQVHISRKSHGVVKVNGETKNLPVLLNGGRVSVNARGSRTFVNADFGLRVTYNGRSKVSISVPSNYRGKTCGLCGNFNGNQNDEFHTPSGMMVTTPQEFGTAWKVAGNDICSDGCGSSCPQCTNDLPARAQCDLIHAADGPFGFCHEQVDPAPYFNDCVFDVCVGGNDLLCEAIQTYVSACQSDNVRIYPWRQNTECSLDCETIMPNSHYELCGNDCGHTCASSIDASCGQVCSEGCFCDDGFLRKCTIRNGQLGCFDDMSTCTVWGDPHYITFDNKAYNFQGTCRYVLATLCNDTDGLNDFSVEAKNEQWRGLTVSTTAEVFVNVWGYRVHMSRESHGVVQVNGVTKTLPILLNGSRVSIYASGSHTFLSADFGLIVKYDGRYTVSITLPSSYRGKTCGLCGNLNGNPNDEFHTPSGMMVTTPQEFGTAWKVAGEYACSDGCGSSCPQCTNDLPARAQCDLIQAADGPFGFCHEQVDPAPYFNDCVFDVCVGGNDLLCEAIQTYVSACQSANVQIQPWRQNTECTMRNSHYELCGNDCGHTCASSIDASCGQVCSEGCFCDEGFLRSGTKCVPEEKCGCQYDGSYYEAGDSFWTEGCSQQCECHAPNDLRCSAASCTSTQECTIRNGQLGCFDDMSTCTVWGDPHYITFDNKAYNFQGTCRYVLATLCNDTDGLNDFSVEAKNEQWRGLTVSTTAEVFVNVWGYRVHMSRESHGVVQVNEVTKTLPILLNGSRVSIYASGSHTFLSADFGLIVKYDGRSLGQLGKWQENTPAVMGVAPLAHNAPMTYLLEPNAI</sequence>
<dbReference type="PROSITE" id="PS51233">
    <property type="entry name" value="VWFD"/>
    <property type="match status" value="5"/>
</dbReference>
<feature type="region of interest" description="Disordered" evidence="8">
    <location>
        <begin position="1"/>
        <end position="194"/>
    </location>
</feature>
<dbReference type="SMART" id="SM00539">
    <property type="entry name" value="NIDO"/>
    <property type="match status" value="1"/>
</dbReference>
<dbReference type="Pfam" id="PF00094">
    <property type="entry name" value="VWD"/>
    <property type="match status" value="5"/>
</dbReference>
<dbReference type="Proteomes" id="UP000504630">
    <property type="component" value="Chromosome 19"/>
</dbReference>
<dbReference type="Pfam" id="PF01826">
    <property type="entry name" value="TIL"/>
    <property type="match status" value="4"/>
</dbReference>
<protein>
    <submittedName>
        <fullName evidence="12">LOW QUALITY PROTEIN: IgGFc-binding protein-like</fullName>
    </submittedName>
</protein>
<feature type="compositionally biased region" description="Basic and acidic residues" evidence="8">
    <location>
        <begin position="1"/>
        <end position="19"/>
    </location>
</feature>
<dbReference type="RefSeq" id="XP_029312585.1">
    <property type="nucleotide sequence ID" value="XM_029456725.1"/>
</dbReference>
<evidence type="ECO:0000256" key="2">
    <source>
        <dbReference type="ARBA" id="ARBA00022475"/>
    </source>
</evidence>
<dbReference type="InterPro" id="IPR002919">
    <property type="entry name" value="TIL_dom"/>
</dbReference>
<dbReference type="SMART" id="SM00832">
    <property type="entry name" value="C8"/>
    <property type="match status" value="4"/>
</dbReference>
<dbReference type="InterPro" id="IPR003886">
    <property type="entry name" value="NIDO_dom"/>
</dbReference>
<evidence type="ECO:0000256" key="5">
    <source>
        <dbReference type="ARBA" id="ARBA00023136"/>
    </source>
</evidence>
<keyword evidence="2" id="KW-1003">Cell membrane</keyword>